<evidence type="ECO:0000313" key="4">
    <source>
        <dbReference type="Proteomes" id="UP001430990"/>
    </source>
</evidence>
<protein>
    <submittedName>
        <fullName evidence="3">Relaxase/mobilization nuclease domain-containing protein</fullName>
    </submittedName>
</protein>
<dbReference type="EMBL" id="CP088101">
    <property type="protein sequence ID" value="UFW91509.1"/>
    <property type="molecule type" value="Genomic_DNA"/>
</dbReference>
<feature type="region of interest" description="Disordered" evidence="1">
    <location>
        <begin position="533"/>
        <end position="554"/>
    </location>
</feature>
<gene>
    <name evidence="3" type="ORF">BjapCC829_46720</name>
</gene>
<proteinExistence type="predicted"/>
<keyword evidence="3" id="KW-0614">Plasmid</keyword>
<evidence type="ECO:0000256" key="1">
    <source>
        <dbReference type="SAM" id="MobiDB-lite"/>
    </source>
</evidence>
<keyword evidence="4" id="KW-1185">Reference proteome</keyword>
<name>A0ABY3R1C3_9BRAD</name>
<feature type="domain" description="MobA/VirD2-like nuclease" evidence="2">
    <location>
        <begin position="24"/>
        <end position="144"/>
    </location>
</feature>
<dbReference type="RefSeq" id="WP_162479132.1">
    <property type="nucleotide sequence ID" value="NZ_CP088101.1"/>
</dbReference>
<evidence type="ECO:0000313" key="3">
    <source>
        <dbReference type="EMBL" id="UFW91509.1"/>
    </source>
</evidence>
<reference evidence="3" key="1">
    <citation type="submission" date="2021-11" db="EMBL/GenBank/DDBJ databases">
        <title>Australian commercial rhizobial inoculants.</title>
        <authorList>
            <person name="Kohlmeier M.G."/>
            <person name="O'Hara G.W."/>
            <person name="Colombi E."/>
            <person name="Ramsay J.P."/>
            <person name="Terpolilli J."/>
        </authorList>
    </citation>
    <scope>NUCLEOTIDE SEQUENCE</scope>
    <source>
        <strain evidence="3">CC829</strain>
        <plasmid evidence="3">pCC829_1</plasmid>
    </source>
</reference>
<sequence>MIISGLQTGNTRWLARHLQNAADNETIELAEVSGTVATDIDGALTEMDALCAGTRAKEGVYAAFINPPRPLARAQFMRVLELMEERLGLSGQPRIVLFHVKNGRHHCHVVWSRIDIERMKAIHLGHDRQKLRKCAQELAAEFGLTLPPGLAEDRGPARFDDPARTKTPTRADKERAKTSGITPEERRAAVTEAWRMSDDGVSLQASLEERGYLLARGDRRCYVVVDLACDVHSLPRQIEGAKTKDVAAKLQNLPVALLPTAERAKILMAQRAAALRDAAREHLKKDAAAEEARNRLLRAQRARKLAVDLQWQKIKLRQMHERKVMLAWFLAEKKCHLARRHWQAIGLALYLRKVAALRELIRYYEKQRHRQLRTMEEFHREVKTAMKRRHDNEAAESERLYTALRRLERHELRCLERGQLGQIAWHKTWLAHNQGDYDGEITLALSVGLKRGHQAKEFDQSRHLRKWYDSRYAPSVERLARTYAYMKENGIEITSDPASKWLPLQRQGSSQGGGIAGMPLSAAFKLNEQEVTGRNPRFRGRMPHRGPAPPSGKI</sequence>
<dbReference type="Proteomes" id="UP001430990">
    <property type="component" value="Plasmid pCC829_1"/>
</dbReference>
<dbReference type="Pfam" id="PF03432">
    <property type="entry name" value="Relaxase"/>
    <property type="match status" value="1"/>
</dbReference>
<feature type="compositionally biased region" description="Basic and acidic residues" evidence="1">
    <location>
        <begin position="151"/>
        <end position="185"/>
    </location>
</feature>
<feature type="region of interest" description="Disordered" evidence="1">
    <location>
        <begin position="149"/>
        <end position="185"/>
    </location>
</feature>
<dbReference type="InterPro" id="IPR005094">
    <property type="entry name" value="Endonuclease_MobA/VirD2"/>
</dbReference>
<accession>A0ABY3R1C3</accession>
<organism evidence="3 4">
    <name type="scientific">Bradyrhizobium barranii</name>
    <dbReference type="NCBI Taxonomy" id="2992140"/>
    <lineage>
        <taxon>Bacteria</taxon>
        <taxon>Pseudomonadati</taxon>
        <taxon>Pseudomonadota</taxon>
        <taxon>Alphaproteobacteria</taxon>
        <taxon>Hyphomicrobiales</taxon>
        <taxon>Nitrobacteraceae</taxon>
        <taxon>Bradyrhizobium</taxon>
    </lineage>
</organism>
<geneLocation type="plasmid" evidence="3 4">
    <name>pCC829_1</name>
</geneLocation>
<evidence type="ECO:0000259" key="2">
    <source>
        <dbReference type="Pfam" id="PF03432"/>
    </source>
</evidence>